<dbReference type="PANTHER" id="PTHR35789">
    <property type="entry name" value="SPORE GERMINATION PROTEIN B3"/>
    <property type="match status" value="1"/>
</dbReference>
<name>A0ABR5K0R6_9BACI</name>
<comment type="similarity">
    <text evidence="2">Belongs to the GerABKC lipoprotein family.</text>
</comment>
<dbReference type="PANTHER" id="PTHR35789:SF1">
    <property type="entry name" value="SPORE GERMINATION PROTEIN B3"/>
    <property type="match status" value="1"/>
</dbReference>
<evidence type="ECO:0000256" key="3">
    <source>
        <dbReference type="ARBA" id="ARBA00022544"/>
    </source>
</evidence>
<dbReference type="NCBIfam" id="TIGR02887">
    <property type="entry name" value="spore_ger_x_C"/>
    <property type="match status" value="1"/>
</dbReference>
<keyword evidence="3" id="KW-0309">Germination</keyword>
<dbReference type="InterPro" id="IPR038501">
    <property type="entry name" value="Spore_GerAC_C_sf"/>
</dbReference>
<evidence type="ECO:0000256" key="5">
    <source>
        <dbReference type="ARBA" id="ARBA00023136"/>
    </source>
</evidence>
<dbReference type="Pfam" id="PF25198">
    <property type="entry name" value="Spore_GerAC_N"/>
    <property type="match status" value="1"/>
</dbReference>
<evidence type="ECO:0000256" key="1">
    <source>
        <dbReference type="ARBA" id="ARBA00004635"/>
    </source>
</evidence>
<evidence type="ECO:0000259" key="9">
    <source>
        <dbReference type="Pfam" id="PF25198"/>
    </source>
</evidence>
<dbReference type="PROSITE" id="PS51257">
    <property type="entry name" value="PROKAR_LIPOPROTEIN"/>
    <property type="match status" value="1"/>
</dbReference>
<feature type="domain" description="Spore germination GerAC-like C-terminal" evidence="8">
    <location>
        <begin position="222"/>
        <end position="382"/>
    </location>
</feature>
<dbReference type="Gene3D" id="6.20.190.10">
    <property type="entry name" value="Nutrient germinant receptor protein C, domain 1"/>
    <property type="match status" value="1"/>
</dbReference>
<dbReference type="RefSeq" id="WP_053583327.1">
    <property type="nucleotide sequence ID" value="NZ_LGRV01000003.1"/>
</dbReference>
<reference evidence="11" key="1">
    <citation type="submission" date="2015-07" db="EMBL/GenBank/DDBJ databases">
        <title>Fjat-14205 dsm 2895.</title>
        <authorList>
            <person name="Liu B."/>
            <person name="Wang J."/>
            <person name="Zhu Y."/>
            <person name="Liu G."/>
            <person name="Chen Q."/>
            <person name="Chen Z."/>
            <person name="Lan J."/>
            <person name="Che J."/>
            <person name="Ge C."/>
            <person name="Shi H."/>
            <person name="Pan Z."/>
            <person name="Liu X."/>
        </authorList>
    </citation>
    <scope>NUCLEOTIDE SEQUENCE [LARGE SCALE GENOMIC DNA]</scope>
    <source>
        <strain evidence="11">DSM 25560</strain>
    </source>
</reference>
<evidence type="ECO:0000256" key="4">
    <source>
        <dbReference type="ARBA" id="ARBA00022729"/>
    </source>
</evidence>
<keyword evidence="5" id="KW-0472">Membrane</keyword>
<evidence type="ECO:0000256" key="2">
    <source>
        <dbReference type="ARBA" id="ARBA00007886"/>
    </source>
</evidence>
<dbReference type="InterPro" id="IPR057336">
    <property type="entry name" value="GerAC_N"/>
</dbReference>
<feature type="domain" description="Spore germination protein N-terminal" evidence="9">
    <location>
        <begin position="23"/>
        <end position="196"/>
    </location>
</feature>
<comment type="caution">
    <text evidence="10">The sequence shown here is derived from an EMBL/GenBank/DDBJ whole genome shotgun (WGS) entry which is preliminary data.</text>
</comment>
<gene>
    <name evidence="10" type="ORF">AEA09_08010</name>
</gene>
<evidence type="ECO:0000256" key="7">
    <source>
        <dbReference type="ARBA" id="ARBA00023288"/>
    </source>
</evidence>
<dbReference type="Proteomes" id="UP000050668">
    <property type="component" value="Unassembled WGS sequence"/>
</dbReference>
<dbReference type="Gene3D" id="3.30.300.210">
    <property type="entry name" value="Nutrient germinant receptor protein C, domain 3"/>
    <property type="match status" value="1"/>
</dbReference>
<keyword evidence="7" id="KW-0449">Lipoprotein</keyword>
<keyword evidence="4" id="KW-0732">Signal</keyword>
<proteinExistence type="inferred from homology"/>
<sequence>MKKITTVILLTLLTFLLSGCWSKRELNELAIAVALGVDKTDDNYEVSVQIVDPGQISSKQPASGRAPVITYTAQGKTVFEAIRKITNSSPRKPYFSHLQVVVIGEKLASEGIEPTIDFLARDHEIRNDFNIIVANKTTAKEVLNVLTPIEKIPAQKISSSIQNSEKAWGSTLTVNIDDLITTLRSNENSPVLTAIEVIGDPKLGIDQTNVERIKTPVILEFSGLAVFKQDKFVGVLTDDESKSYNFLNDNVESTIEVISCPKEGRLSTEITKSKTKIKGKIVNGIPKLTVHIEIDQNVGEVDCTINLAEKETIQMINEKTSNLIKEKTEQVLNTIQKNYQVDNLGFSEVLHRADPKEWKKIKEDWATIFPELEVNVKVNVRTLGVGTIHNSISQQSKE</sequence>
<evidence type="ECO:0000256" key="6">
    <source>
        <dbReference type="ARBA" id="ARBA00023139"/>
    </source>
</evidence>
<dbReference type="InterPro" id="IPR046953">
    <property type="entry name" value="Spore_GerAC-like_C"/>
</dbReference>
<protein>
    <submittedName>
        <fullName evidence="10">Spore gernimation protein</fullName>
    </submittedName>
</protein>
<evidence type="ECO:0000259" key="8">
    <source>
        <dbReference type="Pfam" id="PF05504"/>
    </source>
</evidence>
<comment type="subcellular location">
    <subcellularLocation>
        <location evidence="1">Membrane</location>
        <topology evidence="1">Lipid-anchor</topology>
    </subcellularLocation>
</comment>
<keyword evidence="11" id="KW-1185">Reference proteome</keyword>
<dbReference type="Pfam" id="PF05504">
    <property type="entry name" value="Spore_GerAC"/>
    <property type="match status" value="1"/>
</dbReference>
<evidence type="ECO:0000313" key="10">
    <source>
        <dbReference type="EMBL" id="KOS68497.1"/>
    </source>
</evidence>
<dbReference type="EMBL" id="LGRV01000003">
    <property type="protein sequence ID" value="KOS68497.1"/>
    <property type="molecule type" value="Genomic_DNA"/>
</dbReference>
<dbReference type="InterPro" id="IPR008844">
    <property type="entry name" value="Spore_GerAC-like"/>
</dbReference>
<keyword evidence="6" id="KW-0564">Palmitate</keyword>
<evidence type="ECO:0000313" key="11">
    <source>
        <dbReference type="Proteomes" id="UP000050668"/>
    </source>
</evidence>
<organism evidence="10 11">
    <name type="scientific">Lysinibacillus contaminans</name>
    <dbReference type="NCBI Taxonomy" id="1293441"/>
    <lineage>
        <taxon>Bacteria</taxon>
        <taxon>Bacillati</taxon>
        <taxon>Bacillota</taxon>
        <taxon>Bacilli</taxon>
        <taxon>Bacillales</taxon>
        <taxon>Bacillaceae</taxon>
        <taxon>Lysinibacillus</taxon>
    </lineage>
</organism>
<accession>A0ABR5K0R6</accession>